<evidence type="ECO:0000259" key="1">
    <source>
        <dbReference type="Pfam" id="PF01494"/>
    </source>
</evidence>
<dbReference type="RefSeq" id="WP_177135317.1">
    <property type="nucleotide sequence ID" value="NZ_VYGV01000006.1"/>
</dbReference>
<dbReference type="InterPro" id="IPR036188">
    <property type="entry name" value="FAD/NAD-bd_sf"/>
</dbReference>
<dbReference type="PRINTS" id="PR00420">
    <property type="entry name" value="RNGMNOXGNASE"/>
</dbReference>
<dbReference type="Proteomes" id="UP000545507">
    <property type="component" value="Unassembled WGS sequence"/>
</dbReference>
<organism evidence="2 3">
    <name type="scientific">Hydrogenophaga aromaticivorans</name>
    <dbReference type="NCBI Taxonomy" id="2610898"/>
    <lineage>
        <taxon>Bacteria</taxon>
        <taxon>Pseudomonadati</taxon>
        <taxon>Pseudomonadota</taxon>
        <taxon>Betaproteobacteria</taxon>
        <taxon>Burkholderiales</taxon>
        <taxon>Comamonadaceae</taxon>
        <taxon>Hydrogenophaga</taxon>
    </lineage>
</organism>
<reference evidence="2 3" key="1">
    <citation type="submission" date="2019-09" db="EMBL/GenBank/DDBJ databases">
        <title>Hydrogenophaga aromatica sp. nov., isolated from a para-xylene-degrading enrichment culture.</title>
        <authorList>
            <person name="Tancsics A."/>
            <person name="Banerjee S."/>
        </authorList>
    </citation>
    <scope>NUCLEOTIDE SEQUENCE [LARGE SCALE GENOMIC DNA]</scope>
    <source>
        <strain evidence="2 3">D2P1</strain>
    </source>
</reference>
<evidence type="ECO:0000313" key="2">
    <source>
        <dbReference type="EMBL" id="NWF45471.1"/>
    </source>
</evidence>
<keyword evidence="3" id="KW-1185">Reference proteome</keyword>
<dbReference type="PANTHER" id="PTHR43747">
    <property type="entry name" value="FAD-BINDING PROTEIN"/>
    <property type="match status" value="1"/>
</dbReference>
<dbReference type="AlphaFoldDB" id="A0A7Y8GV74"/>
<dbReference type="EMBL" id="VYGV01000006">
    <property type="protein sequence ID" value="NWF45471.1"/>
    <property type="molecule type" value="Genomic_DNA"/>
</dbReference>
<accession>A0A7Y8GV74</accession>
<dbReference type="SUPFAM" id="SSF51905">
    <property type="entry name" value="FAD/NAD(P)-binding domain"/>
    <property type="match status" value="1"/>
</dbReference>
<dbReference type="Pfam" id="PF01494">
    <property type="entry name" value="FAD_binding_3"/>
    <property type="match status" value="1"/>
</dbReference>
<dbReference type="GO" id="GO:0071949">
    <property type="term" value="F:FAD binding"/>
    <property type="evidence" value="ECO:0007669"/>
    <property type="project" value="InterPro"/>
</dbReference>
<dbReference type="InterPro" id="IPR002938">
    <property type="entry name" value="FAD-bd"/>
</dbReference>
<dbReference type="InterPro" id="IPR050816">
    <property type="entry name" value="Flavin-dep_Halogenase_NPB"/>
</dbReference>
<feature type="domain" description="FAD-binding" evidence="1">
    <location>
        <begin position="13"/>
        <end position="323"/>
    </location>
</feature>
<evidence type="ECO:0000313" key="3">
    <source>
        <dbReference type="Proteomes" id="UP000545507"/>
    </source>
</evidence>
<dbReference type="PANTHER" id="PTHR43747:SF1">
    <property type="entry name" value="SLR1998 PROTEIN"/>
    <property type="match status" value="1"/>
</dbReference>
<comment type="caution">
    <text evidence="2">The sequence shown here is derived from an EMBL/GenBank/DDBJ whole genome shotgun (WGS) entry which is preliminary data.</text>
</comment>
<gene>
    <name evidence="2" type="ORF">F3K02_09455</name>
</gene>
<proteinExistence type="predicted"/>
<sequence>MNPKAQGEPGPTCDVLVIGGGPAGSTVASLLAEKGHHVVVLEKAHHPRFHIGESLLPANLPLFEKMGIADQIKAIGMHKPGAEFVSPDHDCTQTFHFADAWDKSMPSAYQVRRADFDDILFRHAAAKGARVHEGVKVTKVDFLAEGGADITARCDDGQEMQWRARFVIDASGRDTFLANRFKIKQRNPHHNSSAVYAHFDGAQRREGADEGNITIFWFAHGWFWFIPLTNGTTSIGMVTWPYHMKTRGQRSLQQFMMDNIATCEPLVERLKDARQVSPAEATGNFSYVSQSNHGPSYLMLGDAYAFIDPVFSSGVWLAMHSAVVGADTVDTCLREPQRAGAALKRFDRVMRHGPREFSWFIYRVTNPIMRDFLMGPRNVLRVKEAILSVLAGDVFGKTPIWRSILVFKAMYYTANILQPKRAFMAWQRRRFNIRKVDDPALYNA</sequence>
<name>A0A7Y8GV74_9BURK</name>
<dbReference type="Gene3D" id="3.50.50.60">
    <property type="entry name" value="FAD/NAD(P)-binding domain"/>
    <property type="match status" value="1"/>
</dbReference>
<protein>
    <submittedName>
        <fullName evidence="2">NAD(P)/FAD-dependent oxidoreductase</fullName>
    </submittedName>
</protein>